<dbReference type="Proteomes" id="UP000183507">
    <property type="component" value="Unassembled WGS sequence"/>
</dbReference>
<reference evidence="3" key="1">
    <citation type="submission" date="2016-10" db="EMBL/GenBank/DDBJ databases">
        <authorList>
            <person name="Varghese N."/>
        </authorList>
    </citation>
    <scope>NUCLEOTIDE SEQUENCE [LARGE SCALE GENOMIC DNA]</scope>
    <source>
        <strain evidence="3">KPR-7A</strain>
    </source>
</reference>
<dbReference type="PROSITE" id="PS51186">
    <property type="entry name" value="GNAT"/>
    <property type="match status" value="1"/>
</dbReference>
<organism evidence="2 3">
    <name type="scientific">Bacillus wiedmannii</name>
    <dbReference type="NCBI Taxonomy" id="1890302"/>
    <lineage>
        <taxon>Bacteria</taxon>
        <taxon>Bacillati</taxon>
        <taxon>Bacillota</taxon>
        <taxon>Bacilli</taxon>
        <taxon>Bacillales</taxon>
        <taxon>Bacillaceae</taxon>
        <taxon>Bacillus</taxon>
        <taxon>Bacillus cereus group</taxon>
    </lineage>
</organism>
<evidence type="ECO:0000259" key="1">
    <source>
        <dbReference type="PROSITE" id="PS51186"/>
    </source>
</evidence>
<dbReference type="CDD" id="cd04301">
    <property type="entry name" value="NAT_SF"/>
    <property type="match status" value="1"/>
</dbReference>
<dbReference type="InterPro" id="IPR016181">
    <property type="entry name" value="Acyl_CoA_acyltransferase"/>
</dbReference>
<keyword evidence="2" id="KW-0808">Transferase</keyword>
<gene>
    <name evidence="2" type="ORF">SAMN04487767_104389</name>
</gene>
<dbReference type="PANTHER" id="PTHR39173:SF1">
    <property type="entry name" value="ACETYLTRANSFERASE"/>
    <property type="match status" value="1"/>
</dbReference>
<dbReference type="EMBL" id="FMZR01000004">
    <property type="protein sequence ID" value="SDD10753.1"/>
    <property type="molecule type" value="Genomic_DNA"/>
</dbReference>
<accession>A0A1G6S254</accession>
<dbReference type="Pfam" id="PF13302">
    <property type="entry name" value="Acetyltransf_3"/>
    <property type="match status" value="1"/>
</dbReference>
<dbReference type="SUPFAM" id="SSF55729">
    <property type="entry name" value="Acyl-CoA N-acyltransferases (Nat)"/>
    <property type="match status" value="1"/>
</dbReference>
<name>A0A1G6S254_9BACI</name>
<evidence type="ECO:0000313" key="2">
    <source>
        <dbReference type="EMBL" id="SDD10753.1"/>
    </source>
</evidence>
<evidence type="ECO:0000313" key="3">
    <source>
        <dbReference type="Proteomes" id="UP000183507"/>
    </source>
</evidence>
<feature type="domain" description="N-acetyltransferase" evidence="1">
    <location>
        <begin position="3"/>
        <end position="172"/>
    </location>
</feature>
<protein>
    <submittedName>
        <fullName evidence="2">Predicted acetyltransferase</fullName>
    </submittedName>
</protein>
<dbReference type="Gene3D" id="3.40.630.30">
    <property type="match status" value="1"/>
</dbReference>
<dbReference type="AlphaFoldDB" id="A0A1G6S254"/>
<sequence>MTMKLLKPTHEYSEQILEYREAFLNAEEQPHGSSSLQNFDSLDEWFEKMSIQEVGENLQANRVPSSQFLSFEKGELIGFVNIRHRLNEELLWESGHIGYSVHPNKRRQGYATKQLKLALDEAQKLGLQKVLITCDKVNIASAKTIQKVGGVLENEVVSSHTGEIIQRYWVEI</sequence>
<dbReference type="GO" id="GO:0016747">
    <property type="term" value="F:acyltransferase activity, transferring groups other than amino-acyl groups"/>
    <property type="evidence" value="ECO:0007669"/>
    <property type="project" value="InterPro"/>
</dbReference>
<dbReference type="PANTHER" id="PTHR39173">
    <property type="entry name" value="ACETYLTRANSFERASE"/>
    <property type="match status" value="1"/>
</dbReference>
<dbReference type="InterPro" id="IPR000182">
    <property type="entry name" value="GNAT_dom"/>
</dbReference>
<proteinExistence type="predicted"/>